<feature type="transmembrane region" description="Helical" evidence="5">
    <location>
        <begin position="311"/>
        <end position="339"/>
    </location>
</feature>
<dbReference type="RefSeq" id="WP_013018326.1">
    <property type="nucleotide sequence ID" value="NC_013947.1"/>
</dbReference>
<keyword evidence="3 5" id="KW-1133">Transmembrane helix</keyword>
<protein>
    <submittedName>
        <fullName evidence="7">Major facilitator superfamily MFS_1</fullName>
    </submittedName>
</protein>
<proteinExistence type="predicted"/>
<dbReference type="PROSITE" id="PS50850">
    <property type="entry name" value="MFS"/>
    <property type="match status" value="1"/>
</dbReference>
<dbReference type="InterPro" id="IPR011701">
    <property type="entry name" value="MFS"/>
</dbReference>
<feature type="transmembrane region" description="Helical" evidence="5">
    <location>
        <begin position="52"/>
        <end position="69"/>
    </location>
</feature>
<feature type="transmembrane region" description="Helical" evidence="5">
    <location>
        <begin position="346"/>
        <end position="365"/>
    </location>
</feature>
<dbReference type="InterPro" id="IPR020846">
    <property type="entry name" value="MFS_dom"/>
</dbReference>
<gene>
    <name evidence="7" type="ordered locus">Snas_3084</name>
</gene>
<dbReference type="EMBL" id="CP001778">
    <property type="protein sequence ID" value="ADD42755.1"/>
    <property type="molecule type" value="Genomic_DNA"/>
</dbReference>
<feature type="transmembrane region" description="Helical" evidence="5">
    <location>
        <begin position="252"/>
        <end position="273"/>
    </location>
</feature>
<dbReference type="AlphaFoldDB" id="D3QAH2"/>
<dbReference type="InterPro" id="IPR051788">
    <property type="entry name" value="MFS_Transporter"/>
</dbReference>
<dbReference type="PANTHER" id="PTHR23514">
    <property type="entry name" value="BYPASS OF STOP CODON PROTEIN 6"/>
    <property type="match status" value="1"/>
</dbReference>
<feature type="transmembrane region" description="Helical" evidence="5">
    <location>
        <begin position="145"/>
        <end position="164"/>
    </location>
</feature>
<evidence type="ECO:0000256" key="3">
    <source>
        <dbReference type="ARBA" id="ARBA00022989"/>
    </source>
</evidence>
<reference evidence="7 8" key="1">
    <citation type="journal article" date="2009" name="Stand. Genomic Sci.">
        <title>Complete genome sequence of Stackebrandtia nassauensis type strain (LLR-40K-21).</title>
        <authorList>
            <person name="Munk C."/>
            <person name="Lapidus A."/>
            <person name="Copeland A."/>
            <person name="Jando M."/>
            <person name="Mayilraj S."/>
            <person name="Glavina Del Rio T."/>
            <person name="Nolan M."/>
            <person name="Chen F."/>
            <person name="Lucas S."/>
            <person name="Tice H."/>
            <person name="Cheng J.F."/>
            <person name="Han C."/>
            <person name="Detter J.C."/>
            <person name="Bruce D."/>
            <person name="Goodwin L."/>
            <person name="Chain P."/>
            <person name="Pitluck S."/>
            <person name="Goker M."/>
            <person name="Ovchinikova G."/>
            <person name="Pati A."/>
            <person name="Ivanova N."/>
            <person name="Mavromatis K."/>
            <person name="Chen A."/>
            <person name="Palaniappan K."/>
            <person name="Land M."/>
            <person name="Hauser L."/>
            <person name="Chang Y.J."/>
            <person name="Jeffries C.D."/>
            <person name="Bristow J."/>
            <person name="Eisen J.A."/>
            <person name="Markowitz V."/>
            <person name="Hugenholtz P."/>
            <person name="Kyrpides N.C."/>
            <person name="Klenk H.P."/>
        </authorList>
    </citation>
    <scope>NUCLEOTIDE SEQUENCE [LARGE SCALE GENOMIC DNA]</scope>
    <source>
        <strain evidence="8">DSM 44728 / CIP 108903 / NRRL B-16338 / NBRC 102104 / LLR-40K-21</strain>
    </source>
</reference>
<dbReference type="Proteomes" id="UP000000844">
    <property type="component" value="Chromosome"/>
</dbReference>
<evidence type="ECO:0000256" key="5">
    <source>
        <dbReference type="SAM" id="Phobius"/>
    </source>
</evidence>
<dbReference type="eggNOG" id="COG0477">
    <property type="taxonomic scope" value="Bacteria"/>
</dbReference>
<dbReference type="GO" id="GO:0005886">
    <property type="term" value="C:plasma membrane"/>
    <property type="evidence" value="ECO:0007669"/>
    <property type="project" value="UniProtKB-SubCell"/>
</dbReference>
<feature type="domain" description="Major facilitator superfamily (MFS) profile" evidence="6">
    <location>
        <begin position="12"/>
        <end position="400"/>
    </location>
</feature>
<feature type="transmembrane region" description="Helical" evidence="5">
    <location>
        <begin position="105"/>
        <end position="124"/>
    </location>
</feature>
<evidence type="ECO:0000313" key="7">
    <source>
        <dbReference type="EMBL" id="ADD42755.1"/>
    </source>
</evidence>
<feature type="transmembrane region" description="Helical" evidence="5">
    <location>
        <begin position="81"/>
        <end position="99"/>
    </location>
</feature>
<dbReference type="Gene3D" id="1.20.1250.20">
    <property type="entry name" value="MFS general substrate transporter like domains"/>
    <property type="match status" value="2"/>
</dbReference>
<dbReference type="SUPFAM" id="SSF103473">
    <property type="entry name" value="MFS general substrate transporter"/>
    <property type="match status" value="1"/>
</dbReference>
<organism evidence="7 8">
    <name type="scientific">Stackebrandtia nassauensis (strain DSM 44728 / CIP 108903 / NRRL B-16338 / NBRC 102104 / LLR-40K-21)</name>
    <dbReference type="NCBI Taxonomy" id="446470"/>
    <lineage>
        <taxon>Bacteria</taxon>
        <taxon>Bacillati</taxon>
        <taxon>Actinomycetota</taxon>
        <taxon>Actinomycetes</taxon>
        <taxon>Glycomycetales</taxon>
        <taxon>Glycomycetaceae</taxon>
        <taxon>Stackebrandtia</taxon>
    </lineage>
</organism>
<evidence type="ECO:0000256" key="2">
    <source>
        <dbReference type="ARBA" id="ARBA00022692"/>
    </source>
</evidence>
<dbReference type="InterPro" id="IPR036259">
    <property type="entry name" value="MFS_trans_sf"/>
</dbReference>
<keyword evidence="4 5" id="KW-0472">Membrane</keyword>
<evidence type="ECO:0000256" key="4">
    <source>
        <dbReference type="ARBA" id="ARBA00023136"/>
    </source>
</evidence>
<keyword evidence="8" id="KW-1185">Reference proteome</keyword>
<dbReference type="Pfam" id="PF07690">
    <property type="entry name" value="MFS_1"/>
    <property type="match status" value="1"/>
</dbReference>
<feature type="transmembrane region" description="Helical" evidence="5">
    <location>
        <begin position="285"/>
        <end position="305"/>
    </location>
</feature>
<dbReference type="PANTHER" id="PTHR23514:SF13">
    <property type="entry name" value="INNER MEMBRANE PROTEIN YBJJ"/>
    <property type="match status" value="1"/>
</dbReference>
<dbReference type="KEGG" id="sna:Snas_3084"/>
<sequence>MRNPFTPRAEPALVRARVGVFGYFATSGFVMGTWAAGLPAVDERLHLGPGRLGTALLLIAGGALVSMLVVGRVSDRFTSRVVARISGPVAALLLLGPVLAPSYSWLLICSAVYGISVGFIEVSMNVNSIEVEVRYGRPIVSAFHGLWSLGGAAGGALTTAGLHAHLDPQAMLIGFILLSTVAFGYFGRMLLPPPSRPEPDPATAGAKPGRGLGIGMGIVLLLGIVAFGGHLAEGAAIDWAAIHARRVLDTPLSNAPIAYTVFGTAMTLVRLAGDPIRSRLGPGRTLLLAGVLSTAGYGLVLLSPVAGGAGLVVACVGWALTGMGLATVVPVVFSAIGAAHGAVGKALSLVTVFGSAGLLVGPAVIGHLAEATSLPTALIVPAVLAAVVALAGPSAIKALGLGRTTRPAEPVAEPV</sequence>
<dbReference type="GO" id="GO:0022857">
    <property type="term" value="F:transmembrane transporter activity"/>
    <property type="evidence" value="ECO:0007669"/>
    <property type="project" value="InterPro"/>
</dbReference>
<feature type="transmembrane region" description="Helical" evidence="5">
    <location>
        <begin position="20"/>
        <end position="40"/>
    </location>
</feature>
<dbReference type="CDD" id="cd17393">
    <property type="entry name" value="MFS_MosC_like"/>
    <property type="match status" value="1"/>
</dbReference>
<evidence type="ECO:0000313" key="8">
    <source>
        <dbReference type="Proteomes" id="UP000000844"/>
    </source>
</evidence>
<accession>D3QAH2</accession>
<feature type="transmembrane region" description="Helical" evidence="5">
    <location>
        <begin position="170"/>
        <end position="191"/>
    </location>
</feature>
<evidence type="ECO:0000256" key="1">
    <source>
        <dbReference type="ARBA" id="ARBA00004651"/>
    </source>
</evidence>
<dbReference type="HOGENOM" id="CLU_035309_1_0_11"/>
<feature type="transmembrane region" description="Helical" evidence="5">
    <location>
        <begin position="212"/>
        <end position="232"/>
    </location>
</feature>
<keyword evidence="2 5" id="KW-0812">Transmembrane</keyword>
<comment type="subcellular location">
    <subcellularLocation>
        <location evidence="1">Cell membrane</location>
        <topology evidence="1">Multi-pass membrane protein</topology>
    </subcellularLocation>
</comment>
<feature type="transmembrane region" description="Helical" evidence="5">
    <location>
        <begin position="377"/>
        <end position="396"/>
    </location>
</feature>
<dbReference type="OrthoDB" id="151222at2"/>
<name>D3QAH2_STANL</name>
<dbReference type="STRING" id="446470.Snas_3084"/>
<evidence type="ECO:0000259" key="6">
    <source>
        <dbReference type="PROSITE" id="PS50850"/>
    </source>
</evidence>